<dbReference type="InterPro" id="IPR003812">
    <property type="entry name" value="Fido"/>
</dbReference>
<dbReference type="Pfam" id="PF02661">
    <property type="entry name" value="Fic"/>
    <property type="match status" value="1"/>
</dbReference>
<keyword evidence="3" id="KW-1185">Reference proteome</keyword>
<sequence>MSASYLRFLTTSQVRRLYDTHIARAQPTQPTYLESAIYSPQQHKHYGEEDLFRLAGVLAEKIILNHAYQDGNKRVALLAADMFLKINGYQLQKKLFTSDELDQQLQSAHIAVATNQWDAEQLASFYRSVATPVPRITSEIQQYIDKSERS</sequence>
<dbReference type="OrthoDB" id="3049701at2759"/>
<dbReference type="InterPro" id="IPR053737">
    <property type="entry name" value="Type_II_TA_Toxin"/>
</dbReference>
<dbReference type="GO" id="GO:0016301">
    <property type="term" value="F:kinase activity"/>
    <property type="evidence" value="ECO:0007669"/>
    <property type="project" value="InterPro"/>
</dbReference>
<dbReference type="PANTHER" id="PTHR39426:SF1">
    <property type="entry name" value="HOMOLOGY TO DEATH-ON-CURING PROTEIN OF PHAGE P1"/>
    <property type="match status" value="1"/>
</dbReference>
<dbReference type="AlphaFoldDB" id="A0A0N0DAV2"/>
<name>A0A0N0DAV2_FUSLA</name>
<evidence type="ECO:0000313" key="3">
    <source>
        <dbReference type="Proteomes" id="UP000037904"/>
    </source>
</evidence>
<dbReference type="NCBIfam" id="TIGR01550">
    <property type="entry name" value="DOC_P1"/>
    <property type="match status" value="1"/>
</dbReference>
<dbReference type="InterPro" id="IPR006440">
    <property type="entry name" value="Doc"/>
</dbReference>
<dbReference type="EMBL" id="JXCE01000857">
    <property type="protein sequence ID" value="KPA35865.1"/>
    <property type="molecule type" value="Genomic_DNA"/>
</dbReference>
<dbReference type="Proteomes" id="UP000037904">
    <property type="component" value="Unassembled WGS sequence"/>
</dbReference>
<dbReference type="PROSITE" id="PS51459">
    <property type="entry name" value="FIDO"/>
    <property type="match status" value="1"/>
</dbReference>
<reference evidence="2 3" key="1">
    <citation type="submission" date="2015-04" db="EMBL/GenBank/DDBJ databases">
        <title>The draft genome sequence of Fusarium langsethiae, a T-2/HT-2 mycotoxin producer.</title>
        <authorList>
            <person name="Lysoe E."/>
            <person name="Divon H.H."/>
            <person name="Terzi V."/>
            <person name="Orru L."/>
            <person name="Lamontanara A."/>
            <person name="Kolseth A.-K."/>
            <person name="Frandsen R.J."/>
            <person name="Nielsen K."/>
            <person name="Thrane U."/>
        </authorList>
    </citation>
    <scope>NUCLEOTIDE SEQUENCE [LARGE SCALE GENOMIC DNA]</scope>
    <source>
        <strain evidence="2 3">Fl201059</strain>
    </source>
</reference>
<feature type="domain" description="Fido" evidence="1">
    <location>
        <begin position="1"/>
        <end position="128"/>
    </location>
</feature>
<organism evidence="2 3">
    <name type="scientific">Fusarium langsethiae</name>
    <dbReference type="NCBI Taxonomy" id="179993"/>
    <lineage>
        <taxon>Eukaryota</taxon>
        <taxon>Fungi</taxon>
        <taxon>Dikarya</taxon>
        <taxon>Ascomycota</taxon>
        <taxon>Pezizomycotina</taxon>
        <taxon>Sordariomycetes</taxon>
        <taxon>Hypocreomycetidae</taxon>
        <taxon>Hypocreales</taxon>
        <taxon>Nectriaceae</taxon>
        <taxon>Fusarium</taxon>
    </lineage>
</organism>
<evidence type="ECO:0000313" key="2">
    <source>
        <dbReference type="EMBL" id="KPA35865.1"/>
    </source>
</evidence>
<gene>
    <name evidence="2" type="ORF">FLAG1_11407</name>
</gene>
<dbReference type="InterPro" id="IPR036597">
    <property type="entry name" value="Fido-like_dom_sf"/>
</dbReference>
<accession>A0A0N0DAV2</accession>
<protein>
    <submittedName>
        <fullName evidence="2">Doc family protein</fullName>
    </submittedName>
</protein>
<proteinExistence type="predicted"/>
<dbReference type="Gene3D" id="1.20.120.1870">
    <property type="entry name" value="Fic/DOC protein, Fido domain"/>
    <property type="match status" value="1"/>
</dbReference>
<evidence type="ECO:0000259" key="1">
    <source>
        <dbReference type="PROSITE" id="PS51459"/>
    </source>
</evidence>
<comment type="caution">
    <text evidence="2">The sequence shown here is derived from an EMBL/GenBank/DDBJ whole genome shotgun (WGS) entry which is preliminary data.</text>
</comment>
<dbReference type="SUPFAM" id="SSF140931">
    <property type="entry name" value="Fic-like"/>
    <property type="match status" value="1"/>
</dbReference>
<dbReference type="PANTHER" id="PTHR39426">
    <property type="entry name" value="HOMOLOGY TO DEATH-ON-CURING PROTEIN OF PHAGE P1"/>
    <property type="match status" value="1"/>
</dbReference>